<reference evidence="2 3" key="1">
    <citation type="submission" date="2024-02" db="EMBL/GenBank/DDBJ databases">
        <title>De novo assembly and annotation of 12 fungi associated with fruit tree decline syndrome in Ontario, Canada.</title>
        <authorList>
            <person name="Sulman M."/>
            <person name="Ellouze W."/>
            <person name="Ilyukhin E."/>
        </authorList>
    </citation>
    <scope>NUCLEOTIDE SEQUENCE [LARGE SCALE GENOMIC DNA]</scope>
    <source>
        <strain evidence="2 3">M11/M66-122</strain>
    </source>
</reference>
<dbReference type="Proteomes" id="UP001320420">
    <property type="component" value="Unassembled WGS sequence"/>
</dbReference>
<proteinExistence type="predicted"/>
<dbReference type="InterPro" id="IPR038883">
    <property type="entry name" value="AN11006-like"/>
</dbReference>
<feature type="region of interest" description="Disordered" evidence="1">
    <location>
        <begin position="276"/>
        <end position="303"/>
    </location>
</feature>
<feature type="compositionally biased region" description="Acidic residues" evidence="1">
    <location>
        <begin position="276"/>
        <end position="288"/>
    </location>
</feature>
<evidence type="ECO:0000256" key="1">
    <source>
        <dbReference type="SAM" id="MobiDB-lite"/>
    </source>
</evidence>
<dbReference type="PANTHER" id="PTHR42085">
    <property type="entry name" value="F-BOX DOMAIN-CONTAINING PROTEIN"/>
    <property type="match status" value="1"/>
</dbReference>
<protein>
    <submittedName>
        <fullName evidence="2">Uncharacterized protein</fullName>
    </submittedName>
</protein>
<evidence type="ECO:0000313" key="2">
    <source>
        <dbReference type="EMBL" id="KAK7750123.1"/>
    </source>
</evidence>
<keyword evidence="3" id="KW-1185">Reference proteome</keyword>
<evidence type="ECO:0000313" key="3">
    <source>
        <dbReference type="Proteomes" id="UP001320420"/>
    </source>
</evidence>
<dbReference type="PANTHER" id="PTHR42085:SF2">
    <property type="entry name" value="F-BOX DOMAIN-CONTAINING PROTEIN"/>
    <property type="match status" value="1"/>
</dbReference>
<gene>
    <name evidence="2" type="ORF">SLS62_007991</name>
</gene>
<comment type="caution">
    <text evidence="2">The sequence shown here is derived from an EMBL/GenBank/DDBJ whole genome shotgun (WGS) entry which is preliminary data.</text>
</comment>
<sequence>MSSIDMDEIFPILRLPAELRLQIYSHILPVNERLFLDPQHFYRPLPYVSKPHREALGLLLSCKTIRVEAAQFILSHNIVNIIDPVRNFLHDLGGINRQFITNLEVHVKREIGELGHIWTAMDSCPQLKNLRLVFYHSRKQWLKTLAQLAHHIQQQQQQKQQQEQRGDLQNIGRGAAADVQLDLELYRSIWASQALDYHLLQFQKFMNVASVASGVYPFRLPNPVRRVTVTASVTAATARKFQVVVNDKSWRFVRISDNWGHPEVHHYRWVNCKDDEGYENASEQENEEAPVPSNPGDDDSHES</sequence>
<dbReference type="AlphaFoldDB" id="A0AAN9YLW8"/>
<accession>A0AAN9YLW8</accession>
<name>A0AAN9YLW8_9PEZI</name>
<organism evidence="2 3">
    <name type="scientific">Diatrype stigma</name>
    <dbReference type="NCBI Taxonomy" id="117547"/>
    <lineage>
        <taxon>Eukaryota</taxon>
        <taxon>Fungi</taxon>
        <taxon>Dikarya</taxon>
        <taxon>Ascomycota</taxon>
        <taxon>Pezizomycotina</taxon>
        <taxon>Sordariomycetes</taxon>
        <taxon>Xylariomycetidae</taxon>
        <taxon>Xylariales</taxon>
        <taxon>Diatrypaceae</taxon>
        <taxon>Diatrype</taxon>
    </lineage>
</organism>
<dbReference type="EMBL" id="JAKJXP020000070">
    <property type="protein sequence ID" value="KAK7750123.1"/>
    <property type="molecule type" value="Genomic_DNA"/>
</dbReference>